<feature type="region of interest" description="Disordered" evidence="1">
    <location>
        <begin position="212"/>
        <end position="232"/>
    </location>
</feature>
<evidence type="ECO:0000313" key="3">
    <source>
        <dbReference type="EMBL" id="MFK2879302.1"/>
    </source>
</evidence>
<dbReference type="Proteomes" id="UP001620339">
    <property type="component" value="Unassembled WGS sequence"/>
</dbReference>
<feature type="compositionally biased region" description="Pro residues" evidence="1">
    <location>
        <begin position="217"/>
        <end position="232"/>
    </location>
</feature>
<organism evidence="3 4">
    <name type="scientific">Rhodanobacter hydrolyticus</name>
    <dbReference type="NCBI Taxonomy" id="2250595"/>
    <lineage>
        <taxon>Bacteria</taxon>
        <taxon>Pseudomonadati</taxon>
        <taxon>Pseudomonadota</taxon>
        <taxon>Gammaproteobacteria</taxon>
        <taxon>Lysobacterales</taxon>
        <taxon>Rhodanobacteraceae</taxon>
        <taxon>Rhodanobacter</taxon>
    </lineage>
</organism>
<feature type="signal peptide" evidence="2">
    <location>
        <begin position="1"/>
        <end position="35"/>
    </location>
</feature>
<protein>
    <submittedName>
        <fullName evidence="3">Uncharacterized protein</fullName>
    </submittedName>
</protein>
<comment type="caution">
    <text evidence="3">The sequence shown here is derived from an EMBL/GenBank/DDBJ whole genome shotgun (WGS) entry which is preliminary data.</text>
</comment>
<gene>
    <name evidence="3" type="ORF">ISP25_19705</name>
</gene>
<sequence length="232" mass="25208">MAADESEPINLKGRCRMCRRLVVAAFLMFSGVLYAADSSSGSNANELMPPHWLSIEYGGDYYASKLGDFPFSVQAPYLDEPAAGVQPDDLPDHGAKLRSIRQAFADGFREGLAKEQGSTACGRNGHSRLFYWVLFKDGTYIQGIAKDVVTLKHVPAAWHWAPTFPETGTTAYNVANMRIAGLVLGSMYRQPCADDAQFLAMGHGQLYLAHHSLTGEPPAPPAPPPPPPSMVR</sequence>
<keyword evidence="4" id="KW-1185">Reference proteome</keyword>
<evidence type="ECO:0000256" key="2">
    <source>
        <dbReference type="SAM" id="SignalP"/>
    </source>
</evidence>
<name>A0ABW8JB65_9GAMM</name>
<proteinExistence type="predicted"/>
<evidence type="ECO:0000256" key="1">
    <source>
        <dbReference type="SAM" id="MobiDB-lite"/>
    </source>
</evidence>
<keyword evidence="2" id="KW-0732">Signal</keyword>
<reference evidence="3 4" key="1">
    <citation type="submission" date="2020-10" db="EMBL/GenBank/DDBJ databases">
        <title>Phylogeny of dyella-like bacteria.</title>
        <authorList>
            <person name="Fu J."/>
        </authorList>
    </citation>
    <scope>NUCLEOTIDE SEQUENCE [LARGE SCALE GENOMIC DNA]</scope>
    <source>
        <strain evidence="3 4">KACC 19113</strain>
    </source>
</reference>
<feature type="chain" id="PRO_5045577713" evidence="2">
    <location>
        <begin position="36"/>
        <end position="232"/>
    </location>
</feature>
<dbReference type="EMBL" id="JADIKK010000008">
    <property type="protein sequence ID" value="MFK2879302.1"/>
    <property type="molecule type" value="Genomic_DNA"/>
</dbReference>
<dbReference type="RefSeq" id="WP_404616122.1">
    <property type="nucleotide sequence ID" value="NZ_JADIKK010000008.1"/>
</dbReference>
<evidence type="ECO:0000313" key="4">
    <source>
        <dbReference type="Proteomes" id="UP001620339"/>
    </source>
</evidence>
<accession>A0ABW8JB65</accession>